<protein>
    <submittedName>
        <fullName evidence="2">Uncharacterized protein</fullName>
    </submittedName>
</protein>
<dbReference type="Proteomes" id="UP000736335">
    <property type="component" value="Unassembled WGS sequence"/>
</dbReference>
<name>A0A9P6HIA1_9AGAM</name>
<feature type="region of interest" description="Disordered" evidence="1">
    <location>
        <begin position="60"/>
        <end position="83"/>
    </location>
</feature>
<gene>
    <name evidence="2" type="ORF">BJ322DRAFT_1018623</name>
</gene>
<reference evidence="2" key="1">
    <citation type="journal article" date="2020" name="Nat. Commun.">
        <title>Large-scale genome sequencing of mycorrhizal fungi provides insights into the early evolution of symbiotic traits.</title>
        <authorList>
            <person name="Miyauchi S."/>
            <person name="Kiss E."/>
            <person name="Kuo A."/>
            <person name="Drula E."/>
            <person name="Kohler A."/>
            <person name="Sanchez-Garcia M."/>
            <person name="Morin E."/>
            <person name="Andreopoulos B."/>
            <person name="Barry K.W."/>
            <person name="Bonito G."/>
            <person name="Buee M."/>
            <person name="Carver A."/>
            <person name="Chen C."/>
            <person name="Cichocki N."/>
            <person name="Clum A."/>
            <person name="Culley D."/>
            <person name="Crous P.W."/>
            <person name="Fauchery L."/>
            <person name="Girlanda M."/>
            <person name="Hayes R.D."/>
            <person name="Keri Z."/>
            <person name="LaButti K."/>
            <person name="Lipzen A."/>
            <person name="Lombard V."/>
            <person name="Magnuson J."/>
            <person name="Maillard F."/>
            <person name="Murat C."/>
            <person name="Nolan M."/>
            <person name="Ohm R.A."/>
            <person name="Pangilinan J."/>
            <person name="Pereira M.F."/>
            <person name="Perotto S."/>
            <person name="Peter M."/>
            <person name="Pfister S."/>
            <person name="Riley R."/>
            <person name="Sitrit Y."/>
            <person name="Stielow J.B."/>
            <person name="Szollosi G."/>
            <person name="Zifcakova L."/>
            <person name="Stursova M."/>
            <person name="Spatafora J.W."/>
            <person name="Tedersoo L."/>
            <person name="Vaario L.M."/>
            <person name="Yamada A."/>
            <person name="Yan M."/>
            <person name="Wang P."/>
            <person name="Xu J."/>
            <person name="Bruns T."/>
            <person name="Baldrian P."/>
            <person name="Vilgalys R."/>
            <person name="Dunand C."/>
            <person name="Henrissat B."/>
            <person name="Grigoriev I.V."/>
            <person name="Hibbett D."/>
            <person name="Nagy L.G."/>
            <person name="Martin F.M."/>
        </authorList>
    </citation>
    <scope>NUCLEOTIDE SEQUENCE</scope>
    <source>
        <strain evidence="2">UH-Tt-Lm1</strain>
    </source>
</reference>
<evidence type="ECO:0000256" key="1">
    <source>
        <dbReference type="SAM" id="MobiDB-lite"/>
    </source>
</evidence>
<dbReference type="EMBL" id="WIUZ02000004">
    <property type="protein sequence ID" value="KAF9787933.1"/>
    <property type="molecule type" value="Genomic_DNA"/>
</dbReference>
<keyword evidence="3" id="KW-1185">Reference proteome</keyword>
<accession>A0A9P6HIA1</accession>
<sequence length="382" mass="42726">MDMWKYCKIRMVTEGTWKVGVNASKFYKARSIRQVRSLEQGMVEKAANFLSARATENGLSIPSSRDFSREQPPTAPTSSGTIWSEEGFGSLISRFRNEHGLGVVNTGHGKVMSSAWRILEEGSQFVKVRRRSTEEVPPARVIWPESYNDPSVPNGTGRFTLSSFPEWNAKVNQSMRMASRKVKSELKVTPRPRSSGNFFQTVVVKFVTKDNRSSSLLRFRSRTFMPGYAPSMKRSWSSCNLGAIVMGLMCMESAGALFVPKPRAGLGVVGNQTMETSQISEAWIDSWNGFLGSRISKHVANLDPRLAIVYVCHGLHLIEKHRLPTARIYATQMFAESARPRSVCRSGLSNDQKFKNQLTSVILRVGPGEMVPRMQNHEHGEG</sequence>
<evidence type="ECO:0000313" key="3">
    <source>
        <dbReference type="Proteomes" id="UP000736335"/>
    </source>
</evidence>
<comment type="caution">
    <text evidence="2">The sequence shown here is derived from an EMBL/GenBank/DDBJ whole genome shotgun (WGS) entry which is preliminary data.</text>
</comment>
<dbReference type="AlphaFoldDB" id="A0A9P6HIA1"/>
<proteinExistence type="predicted"/>
<reference evidence="2" key="2">
    <citation type="submission" date="2020-11" db="EMBL/GenBank/DDBJ databases">
        <authorList>
            <consortium name="DOE Joint Genome Institute"/>
            <person name="Kuo A."/>
            <person name="Miyauchi S."/>
            <person name="Kiss E."/>
            <person name="Drula E."/>
            <person name="Kohler A."/>
            <person name="Sanchez-Garcia M."/>
            <person name="Andreopoulos B."/>
            <person name="Barry K.W."/>
            <person name="Bonito G."/>
            <person name="Buee M."/>
            <person name="Carver A."/>
            <person name="Chen C."/>
            <person name="Cichocki N."/>
            <person name="Clum A."/>
            <person name="Culley D."/>
            <person name="Crous P.W."/>
            <person name="Fauchery L."/>
            <person name="Girlanda M."/>
            <person name="Hayes R."/>
            <person name="Keri Z."/>
            <person name="Labutti K."/>
            <person name="Lipzen A."/>
            <person name="Lombard V."/>
            <person name="Magnuson J."/>
            <person name="Maillard F."/>
            <person name="Morin E."/>
            <person name="Murat C."/>
            <person name="Nolan M."/>
            <person name="Ohm R."/>
            <person name="Pangilinan J."/>
            <person name="Pereira M."/>
            <person name="Perotto S."/>
            <person name="Peter M."/>
            <person name="Riley R."/>
            <person name="Sitrit Y."/>
            <person name="Stielow B."/>
            <person name="Szollosi G."/>
            <person name="Zifcakova L."/>
            <person name="Stursova M."/>
            <person name="Spatafora J.W."/>
            <person name="Tedersoo L."/>
            <person name="Vaario L.-M."/>
            <person name="Yamada A."/>
            <person name="Yan M."/>
            <person name="Wang P."/>
            <person name="Xu J."/>
            <person name="Bruns T."/>
            <person name="Baldrian P."/>
            <person name="Vilgalys R."/>
            <person name="Henrissat B."/>
            <person name="Grigoriev I.V."/>
            <person name="Hibbett D."/>
            <person name="Nagy L.G."/>
            <person name="Martin F.M."/>
        </authorList>
    </citation>
    <scope>NUCLEOTIDE SEQUENCE</scope>
    <source>
        <strain evidence="2">UH-Tt-Lm1</strain>
    </source>
</reference>
<organism evidence="2 3">
    <name type="scientific">Thelephora terrestris</name>
    <dbReference type="NCBI Taxonomy" id="56493"/>
    <lineage>
        <taxon>Eukaryota</taxon>
        <taxon>Fungi</taxon>
        <taxon>Dikarya</taxon>
        <taxon>Basidiomycota</taxon>
        <taxon>Agaricomycotina</taxon>
        <taxon>Agaricomycetes</taxon>
        <taxon>Thelephorales</taxon>
        <taxon>Thelephoraceae</taxon>
        <taxon>Thelephora</taxon>
    </lineage>
</organism>
<evidence type="ECO:0000313" key="2">
    <source>
        <dbReference type="EMBL" id="KAF9787933.1"/>
    </source>
</evidence>